<evidence type="ECO:0000313" key="3">
    <source>
        <dbReference type="Proteomes" id="UP001163687"/>
    </source>
</evidence>
<keyword evidence="1" id="KW-1133">Transmembrane helix</keyword>
<name>A0AA35G682_9FIRM</name>
<dbReference type="AlphaFoldDB" id="A0AA35G682"/>
<gene>
    <name evidence="2" type="ORF">caldi_19610</name>
</gene>
<dbReference type="Proteomes" id="UP001163687">
    <property type="component" value="Chromosome"/>
</dbReference>
<proteinExistence type="predicted"/>
<keyword evidence="3" id="KW-1185">Reference proteome</keyword>
<evidence type="ECO:0000313" key="2">
    <source>
        <dbReference type="EMBL" id="BDG60871.1"/>
    </source>
</evidence>
<evidence type="ECO:0000256" key="1">
    <source>
        <dbReference type="SAM" id="Phobius"/>
    </source>
</evidence>
<protein>
    <submittedName>
        <fullName evidence="2">Uncharacterized protein</fullName>
    </submittedName>
</protein>
<keyword evidence="1" id="KW-0812">Transmembrane</keyword>
<dbReference type="RefSeq" id="WP_264841559.1">
    <property type="nucleotide sequence ID" value="NZ_AP025628.1"/>
</dbReference>
<reference evidence="2" key="1">
    <citation type="submission" date="2022-03" db="EMBL/GenBank/DDBJ databases">
        <title>Complete genome sequence of Caldinitratiruptor microaerophilus.</title>
        <authorList>
            <person name="Mukaiyama R."/>
            <person name="Nishiyama T."/>
            <person name="Ueda K."/>
        </authorList>
    </citation>
    <scope>NUCLEOTIDE SEQUENCE</scope>
    <source>
        <strain evidence="2">JCM 16183</strain>
    </source>
</reference>
<keyword evidence="1" id="KW-0472">Membrane</keyword>
<sequence>MARRLQDPSGIALIEVLVATTLIAILTPVLVRLTLQSYRLHEAATTRVRERERLQEVLDEIVHGFDGDAGRYPGLTGVPCDALTPLPDGFRYVVGPHRVEYRVVDGALQRQVDAGVPNVLMPGVEKVEASCDAERLVTVHATILADSSRVSASTSVVIRVGTNP</sequence>
<feature type="transmembrane region" description="Helical" evidence="1">
    <location>
        <begin position="12"/>
        <end position="31"/>
    </location>
</feature>
<dbReference type="EMBL" id="AP025628">
    <property type="protein sequence ID" value="BDG60871.1"/>
    <property type="molecule type" value="Genomic_DNA"/>
</dbReference>
<accession>A0AA35G682</accession>
<dbReference type="KEGG" id="cmic:caldi_19610"/>
<organism evidence="2 3">
    <name type="scientific">Caldinitratiruptor microaerophilus</name>
    <dbReference type="NCBI Taxonomy" id="671077"/>
    <lineage>
        <taxon>Bacteria</taxon>
        <taxon>Bacillati</taxon>
        <taxon>Bacillota</taxon>
        <taxon>Clostridia</taxon>
        <taxon>Eubacteriales</taxon>
        <taxon>Symbiobacteriaceae</taxon>
        <taxon>Caldinitratiruptor</taxon>
    </lineage>
</organism>